<name>A0ABQ9ST60_9PEZI</name>
<dbReference type="EMBL" id="MOPA01000004">
    <property type="protein sequence ID" value="KAK1542409.1"/>
    <property type="molecule type" value="Genomic_DNA"/>
</dbReference>
<dbReference type="GeneID" id="85373971"/>
<comment type="caution">
    <text evidence="2">The sequence shown here is derived from an EMBL/GenBank/DDBJ whole genome shotgun (WGS) entry which is preliminary data.</text>
</comment>
<evidence type="ECO:0000256" key="1">
    <source>
        <dbReference type="SAM" id="MobiDB-lite"/>
    </source>
</evidence>
<dbReference type="Proteomes" id="UP001241169">
    <property type="component" value="Unassembled WGS sequence"/>
</dbReference>
<evidence type="ECO:0000313" key="3">
    <source>
        <dbReference type="Proteomes" id="UP001241169"/>
    </source>
</evidence>
<evidence type="ECO:0000313" key="2">
    <source>
        <dbReference type="EMBL" id="KAK1542409.1"/>
    </source>
</evidence>
<protein>
    <submittedName>
        <fullName evidence="2">Uncharacterized protein</fullName>
    </submittedName>
</protein>
<sequence>MPQSQIHSLMRESEEGGKAAEGAGTALTMAGLAGQKLGHGPGFLTGSVPKMYGQTQADHVLPGLLQAKSGRASSWDESIESIVCPSTPVSPSKLGRWALQDKQYGLALGGWDPPSLYP</sequence>
<feature type="compositionally biased region" description="Basic and acidic residues" evidence="1">
    <location>
        <begin position="9"/>
        <end position="18"/>
    </location>
</feature>
<gene>
    <name evidence="2" type="ORF">CPAR01_05796</name>
</gene>
<dbReference type="RefSeq" id="XP_060351538.1">
    <property type="nucleotide sequence ID" value="XM_060490072.1"/>
</dbReference>
<organism evidence="2 3">
    <name type="scientific">Colletotrichum paranaense</name>
    <dbReference type="NCBI Taxonomy" id="1914294"/>
    <lineage>
        <taxon>Eukaryota</taxon>
        <taxon>Fungi</taxon>
        <taxon>Dikarya</taxon>
        <taxon>Ascomycota</taxon>
        <taxon>Pezizomycotina</taxon>
        <taxon>Sordariomycetes</taxon>
        <taxon>Hypocreomycetidae</taxon>
        <taxon>Glomerellales</taxon>
        <taxon>Glomerellaceae</taxon>
        <taxon>Colletotrichum</taxon>
        <taxon>Colletotrichum acutatum species complex</taxon>
    </lineage>
</organism>
<feature type="region of interest" description="Disordered" evidence="1">
    <location>
        <begin position="1"/>
        <end position="23"/>
    </location>
</feature>
<proteinExistence type="predicted"/>
<keyword evidence="3" id="KW-1185">Reference proteome</keyword>
<reference evidence="2 3" key="1">
    <citation type="submission" date="2016-10" db="EMBL/GenBank/DDBJ databases">
        <title>The genome sequence of Colletotrichum fioriniae PJ7.</title>
        <authorList>
            <person name="Baroncelli R."/>
        </authorList>
    </citation>
    <scope>NUCLEOTIDE SEQUENCE [LARGE SCALE GENOMIC DNA]</scope>
    <source>
        <strain evidence="2 3">IMI 384185</strain>
    </source>
</reference>
<accession>A0ABQ9ST60</accession>